<evidence type="ECO:0000256" key="1">
    <source>
        <dbReference type="SAM" id="MobiDB-lite"/>
    </source>
</evidence>
<feature type="region of interest" description="Disordered" evidence="1">
    <location>
        <begin position="1"/>
        <end position="75"/>
    </location>
</feature>
<dbReference type="Proteomes" id="UP000010556">
    <property type="component" value="Unassembled WGS sequence"/>
</dbReference>
<dbReference type="EMBL" id="KB111232">
    <property type="protein sequence ID" value="ELK26186.1"/>
    <property type="molecule type" value="Genomic_DNA"/>
</dbReference>
<keyword evidence="3" id="KW-1185">Reference proteome</keyword>
<protein>
    <submittedName>
        <fullName evidence="2">Uncharacterized protein</fullName>
    </submittedName>
</protein>
<accession>L5LJW0</accession>
<gene>
    <name evidence="2" type="ORF">MDA_GLEAN10024599</name>
</gene>
<organism evidence="2 3">
    <name type="scientific">Myotis davidii</name>
    <name type="common">David's myotis</name>
    <dbReference type="NCBI Taxonomy" id="225400"/>
    <lineage>
        <taxon>Eukaryota</taxon>
        <taxon>Metazoa</taxon>
        <taxon>Chordata</taxon>
        <taxon>Craniata</taxon>
        <taxon>Vertebrata</taxon>
        <taxon>Euteleostomi</taxon>
        <taxon>Mammalia</taxon>
        <taxon>Eutheria</taxon>
        <taxon>Laurasiatheria</taxon>
        <taxon>Chiroptera</taxon>
        <taxon>Yangochiroptera</taxon>
        <taxon>Vespertilionidae</taxon>
        <taxon>Myotis</taxon>
    </lineage>
</organism>
<evidence type="ECO:0000313" key="3">
    <source>
        <dbReference type="Proteomes" id="UP000010556"/>
    </source>
</evidence>
<sequence length="110" mass="11634">MLPDSQGRPPVSGGRGGPRHHGPGGNRTQPSRTVPGPASIRPLLRFSQVPSDLPTPAISLPRRKSCGSLGNNSRNSLLAGNAAENQRLAHHFQPTSIEGNRKCVSAARLF</sequence>
<dbReference type="AlphaFoldDB" id="L5LJW0"/>
<evidence type="ECO:0000313" key="2">
    <source>
        <dbReference type="EMBL" id="ELK26186.1"/>
    </source>
</evidence>
<reference evidence="3" key="1">
    <citation type="journal article" date="2013" name="Science">
        <title>Comparative analysis of bat genomes provides insight into the evolution of flight and immunity.</title>
        <authorList>
            <person name="Zhang G."/>
            <person name="Cowled C."/>
            <person name="Shi Z."/>
            <person name="Huang Z."/>
            <person name="Bishop-Lilly K.A."/>
            <person name="Fang X."/>
            <person name="Wynne J.W."/>
            <person name="Xiong Z."/>
            <person name="Baker M.L."/>
            <person name="Zhao W."/>
            <person name="Tachedjian M."/>
            <person name="Zhu Y."/>
            <person name="Zhou P."/>
            <person name="Jiang X."/>
            <person name="Ng J."/>
            <person name="Yang L."/>
            <person name="Wu L."/>
            <person name="Xiao J."/>
            <person name="Feng Y."/>
            <person name="Chen Y."/>
            <person name="Sun X."/>
            <person name="Zhang Y."/>
            <person name="Marsh G.A."/>
            <person name="Crameri G."/>
            <person name="Broder C.C."/>
            <person name="Frey K.G."/>
            <person name="Wang L.F."/>
            <person name="Wang J."/>
        </authorList>
    </citation>
    <scope>NUCLEOTIDE SEQUENCE [LARGE SCALE GENOMIC DNA]</scope>
</reference>
<proteinExistence type="predicted"/>
<name>L5LJW0_MYODS</name>